<organism evidence="1 2">
    <name type="scientific">Candidatus Minimicrobia naudis</name>
    <dbReference type="NCBI Taxonomy" id="2841263"/>
    <lineage>
        <taxon>Bacteria</taxon>
        <taxon>Candidatus Saccharimonadota</taxon>
        <taxon>Candidatus Saccharimonadota incertae sedis</taxon>
        <taxon>Candidatus Minimicrobia</taxon>
    </lineage>
</organism>
<evidence type="ECO:0000313" key="2">
    <source>
        <dbReference type="Proteomes" id="UP000679129"/>
    </source>
</evidence>
<dbReference type="AlphaFoldDB" id="A0A8F1MCH4"/>
<dbReference type="EMBL" id="CP076460">
    <property type="protein sequence ID" value="QWQ32267.1"/>
    <property type="molecule type" value="Genomic_DNA"/>
</dbReference>
<name>A0A8F1MCH4_9BACT</name>
<gene>
    <name evidence="1" type="ORF">KOY48_05520</name>
</gene>
<keyword evidence="2" id="KW-1185">Reference proteome</keyword>
<dbReference type="Proteomes" id="UP000679129">
    <property type="component" value="Chromosome"/>
</dbReference>
<evidence type="ECO:0000313" key="1">
    <source>
        <dbReference type="EMBL" id="QWQ32267.1"/>
    </source>
</evidence>
<accession>A0A8F1MCH4</accession>
<protein>
    <submittedName>
        <fullName evidence="1">Uncharacterized protein</fullName>
    </submittedName>
</protein>
<reference evidence="1" key="1">
    <citation type="submission" date="2021-06" db="EMBL/GenBank/DDBJ databases">
        <title>An adapted protocol for Saccharibacteria cultivation: two new species join this phylum of Candidate Phyla Radiations.</title>
        <authorList>
            <person name="Ibrahim A."/>
            <person name="Maatouk M."/>
            <person name="Zgheib R."/>
            <person name="Haddad G."/>
            <person name="Bou Khalil J."/>
            <person name="Raoult D."/>
            <person name="Bittar F."/>
        </authorList>
    </citation>
    <scope>NUCLEOTIDE SEQUENCE</scope>
    <source>
        <strain evidence="1">IHU1</strain>
    </source>
</reference>
<proteinExistence type="predicted"/>
<dbReference type="KEGG" id="mnd:KOY48_05520"/>
<sequence length="55" mass="6407">MYLKKYLVARAISDAKVQPAKLIIDDFWIDARIYAKSFHSFWHIVTIANDLKIPA</sequence>